<dbReference type="OrthoDB" id="8659436at2"/>
<evidence type="ECO:0000256" key="4">
    <source>
        <dbReference type="ARBA" id="ARBA00020910"/>
    </source>
</evidence>
<dbReference type="CDD" id="cd07153">
    <property type="entry name" value="Fur_like"/>
    <property type="match status" value="1"/>
</dbReference>
<feature type="binding site" evidence="12">
    <location>
        <position position="106"/>
    </location>
    <ligand>
        <name>Zn(2+)</name>
        <dbReference type="ChEBI" id="CHEBI:29105"/>
    </ligand>
</feature>
<sequence length="161" mass="18510">MSLPAVAVSQTPEERFREFLASRPKPQRFTDQQGELVRHIFAKHKHFDTDELLDDLKQTGKRVSRATVYRTLSKLVDAGLLRRIEIGTRTVYDHDYGYPQHEHLVCESCKKMIEFQHPAIDAALREIANAHQFRADGHSLVVRGTCAECNADRAARRRLVM</sequence>
<comment type="subunit">
    <text evidence="3">Homodimer.</text>
</comment>
<dbReference type="PANTHER" id="PTHR33202">
    <property type="entry name" value="ZINC UPTAKE REGULATION PROTEIN"/>
    <property type="match status" value="1"/>
</dbReference>
<accession>A0A225E667</accession>
<keyword evidence="15" id="KW-1185">Reference proteome</keyword>
<proteinExistence type="inferred from homology"/>
<dbReference type="InterPro" id="IPR043135">
    <property type="entry name" value="Fur_C"/>
</dbReference>
<dbReference type="GO" id="GO:1900376">
    <property type="term" value="P:regulation of secondary metabolite biosynthetic process"/>
    <property type="evidence" value="ECO:0007669"/>
    <property type="project" value="TreeGrafter"/>
</dbReference>
<dbReference type="GO" id="GO:0008270">
    <property type="term" value="F:zinc ion binding"/>
    <property type="evidence" value="ECO:0007669"/>
    <property type="project" value="TreeGrafter"/>
</dbReference>
<dbReference type="InterPro" id="IPR036390">
    <property type="entry name" value="WH_DNA-bd_sf"/>
</dbReference>
<keyword evidence="11" id="KW-0804">Transcription</keyword>
<dbReference type="Proteomes" id="UP000214646">
    <property type="component" value="Unassembled WGS sequence"/>
</dbReference>
<dbReference type="SUPFAM" id="SSF46785">
    <property type="entry name" value="Winged helix' DNA-binding domain"/>
    <property type="match status" value="1"/>
</dbReference>
<comment type="subcellular location">
    <subcellularLocation>
        <location evidence="1">Cytoplasm</location>
    </subcellularLocation>
</comment>
<evidence type="ECO:0000256" key="8">
    <source>
        <dbReference type="ARBA" id="ARBA00022833"/>
    </source>
</evidence>
<evidence type="ECO:0000313" key="15">
    <source>
        <dbReference type="Proteomes" id="UP000214646"/>
    </source>
</evidence>
<keyword evidence="13" id="KW-0408">Iron</keyword>
<dbReference type="InterPro" id="IPR036388">
    <property type="entry name" value="WH-like_DNA-bd_sf"/>
</dbReference>
<dbReference type="GO" id="GO:0005829">
    <property type="term" value="C:cytosol"/>
    <property type="evidence" value="ECO:0007669"/>
    <property type="project" value="TreeGrafter"/>
</dbReference>
<protein>
    <recommendedName>
        <fullName evidence="4">Ferric uptake regulation protein</fullName>
    </recommendedName>
</protein>
<dbReference type="Pfam" id="PF01475">
    <property type="entry name" value="FUR"/>
    <property type="match status" value="1"/>
</dbReference>
<evidence type="ECO:0000256" key="13">
    <source>
        <dbReference type="PIRSR" id="PIRSR602481-2"/>
    </source>
</evidence>
<feature type="binding site" evidence="12">
    <location>
        <position position="146"/>
    </location>
    <ligand>
        <name>Zn(2+)</name>
        <dbReference type="ChEBI" id="CHEBI:29105"/>
    </ligand>
</feature>
<evidence type="ECO:0000256" key="6">
    <source>
        <dbReference type="ARBA" id="ARBA00022491"/>
    </source>
</evidence>
<keyword evidence="8 12" id="KW-0862">Zinc</keyword>
<feature type="binding site" evidence="12">
    <location>
        <position position="109"/>
    </location>
    <ligand>
        <name>Zn(2+)</name>
        <dbReference type="ChEBI" id="CHEBI:29105"/>
    </ligand>
</feature>
<feature type="binding site" evidence="12">
    <location>
        <position position="149"/>
    </location>
    <ligand>
        <name>Zn(2+)</name>
        <dbReference type="ChEBI" id="CHEBI:29105"/>
    </ligand>
</feature>
<dbReference type="EMBL" id="NIDE01000002">
    <property type="protein sequence ID" value="OWK44989.1"/>
    <property type="molecule type" value="Genomic_DNA"/>
</dbReference>
<dbReference type="PANTHER" id="PTHR33202:SF2">
    <property type="entry name" value="FERRIC UPTAKE REGULATION PROTEIN"/>
    <property type="match status" value="1"/>
</dbReference>
<keyword evidence="5" id="KW-0963">Cytoplasm</keyword>
<keyword evidence="10" id="KW-0238">DNA-binding</keyword>
<evidence type="ECO:0000313" key="14">
    <source>
        <dbReference type="EMBL" id="OWK44989.1"/>
    </source>
</evidence>
<dbReference type="AlphaFoldDB" id="A0A225E667"/>
<reference evidence="15" key="1">
    <citation type="submission" date="2017-06" db="EMBL/GenBank/DDBJ databases">
        <title>Genome analysis of Fimbriiglobus ruber SP5, the first member of the order Planctomycetales with confirmed chitinolytic capability.</title>
        <authorList>
            <person name="Ravin N.V."/>
            <person name="Rakitin A.L."/>
            <person name="Ivanova A.A."/>
            <person name="Beletsky A.V."/>
            <person name="Kulichevskaya I.S."/>
            <person name="Mardanov A.V."/>
            <person name="Dedysh S.N."/>
        </authorList>
    </citation>
    <scope>NUCLEOTIDE SEQUENCE [LARGE SCALE GENOMIC DNA]</scope>
    <source>
        <strain evidence="15">SP5</strain>
    </source>
</reference>
<dbReference type="GO" id="GO:0045892">
    <property type="term" value="P:negative regulation of DNA-templated transcription"/>
    <property type="evidence" value="ECO:0007669"/>
    <property type="project" value="TreeGrafter"/>
</dbReference>
<evidence type="ECO:0000256" key="5">
    <source>
        <dbReference type="ARBA" id="ARBA00022490"/>
    </source>
</evidence>
<keyword evidence="9" id="KW-0805">Transcription regulation</keyword>
<keyword evidence="6" id="KW-0678">Repressor</keyword>
<evidence type="ECO:0000256" key="10">
    <source>
        <dbReference type="ARBA" id="ARBA00023125"/>
    </source>
</evidence>
<evidence type="ECO:0000256" key="12">
    <source>
        <dbReference type="PIRSR" id="PIRSR602481-1"/>
    </source>
</evidence>
<gene>
    <name evidence="14" type="ORF">FRUB_01320</name>
</gene>
<evidence type="ECO:0000256" key="7">
    <source>
        <dbReference type="ARBA" id="ARBA00022723"/>
    </source>
</evidence>
<dbReference type="RefSeq" id="WP_088252777.1">
    <property type="nucleotide sequence ID" value="NZ_NIDE01000002.1"/>
</dbReference>
<comment type="similarity">
    <text evidence="2">Belongs to the Fur family.</text>
</comment>
<comment type="cofactor">
    <cofactor evidence="13">
        <name>Mn(2+)</name>
        <dbReference type="ChEBI" id="CHEBI:29035"/>
    </cofactor>
    <cofactor evidence="13">
        <name>Fe(2+)</name>
        <dbReference type="ChEBI" id="CHEBI:29033"/>
    </cofactor>
    <text evidence="13">Binds 1 Mn(2+) or Fe(2+) ion per subunit.</text>
</comment>
<organism evidence="14 15">
    <name type="scientific">Fimbriiglobus ruber</name>
    <dbReference type="NCBI Taxonomy" id="1908690"/>
    <lineage>
        <taxon>Bacteria</taxon>
        <taxon>Pseudomonadati</taxon>
        <taxon>Planctomycetota</taxon>
        <taxon>Planctomycetia</taxon>
        <taxon>Gemmatales</taxon>
        <taxon>Gemmataceae</taxon>
        <taxon>Fimbriiglobus</taxon>
    </lineage>
</organism>
<evidence type="ECO:0000256" key="9">
    <source>
        <dbReference type="ARBA" id="ARBA00023015"/>
    </source>
</evidence>
<dbReference type="InterPro" id="IPR002481">
    <property type="entry name" value="FUR"/>
</dbReference>
<dbReference type="GO" id="GO:0003700">
    <property type="term" value="F:DNA-binding transcription factor activity"/>
    <property type="evidence" value="ECO:0007669"/>
    <property type="project" value="InterPro"/>
</dbReference>
<comment type="caution">
    <text evidence="14">The sequence shown here is derived from an EMBL/GenBank/DDBJ whole genome shotgun (WGS) entry which is preliminary data.</text>
</comment>
<feature type="binding site" evidence="13">
    <location>
        <position position="138"/>
    </location>
    <ligand>
        <name>Fe cation</name>
        <dbReference type="ChEBI" id="CHEBI:24875"/>
    </ligand>
</feature>
<evidence type="ECO:0000256" key="2">
    <source>
        <dbReference type="ARBA" id="ARBA00007957"/>
    </source>
</evidence>
<dbReference type="Gene3D" id="3.30.1490.190">
    <property type="match status" value="1"/>
</dbReference>
<name>A0A225E667_9BACT</name>
<evidence type="ECO:0000256" key="3">
    <source>
        <dbReference type="ARBA" id="ARBA00011738"/>
    </source>
</evidence>
<keyword evidence="7 12" id="KW-0479">Metal-binding</keyword>
<dbReference type="Gene3D" id="1.10.10.10">
    <property type="entry name" value="Winged helix-like DNA-binding domain superfamily/Winged helix DNA-binding domain"/>
    <property type="match status" value="1"/>
</dbReference>
<evidence type="ECO:0000256" key="1">
    <source>
        <dbReference type="ARBA" id="ARBA00004496"/>
    </source>
</evidence>
<evidence type="ECO:0000256" key="11">
    <source>
        <dbReference type="ARBA" id="ARBA00023163"/>
    </source>
</evidence>
<dbReference type="GO" id="GO:0000976">
    <property type="term" value="F:transcription cis-regulatory region binding"/>
    <property type="evidence" value="ECO:0007669"/>
    <property type="project" value="TreeGrafter"/>
</dbReference>
<comment type="cofactor">
    <cofactor evidence="12">
        <name>Zn(2+)</name>
        <dbReference type="ChEBI" id="CHEBI:29105"/>
    </cofactor>
    <text evidence="12">Binds 1 zinc ion per subunit.</text>
</comment>